<feature type="region of interest" description="Disordered" evidence="1">
    <location>
        <begin position="18"/>
        <end position="43"/>
    </location>
</feature>
<dbReference type="Proteomes" id="UP000337909">
    <property type="component" value="Unassembled WGS sequence"/>
</dbReference>
<dbReference type="PROSITE" id="PS51257">
    <property type="entry name" value="PROKAR_LIPOPROTEIN"/>
    <property type="match status" value="1"/>
</dbReference>
<feature type="compositionally biased region" description="Basic and acidic residues" evidence="1">
    <location>
        <begin position="32"/>
        <end position="43"/>
    </location>
</feature>
<dbReference type="RefSeq" id="WP_263597295.1">
    <property type="nucleotide sequence ID" value="NZ_CABVHQ010000008.1"/>
</dbReference>
<evidence type="ECO:0008006" key="4">
    <source>
        <dbReference type="Google" id="ProtNLM"/>
    </source>
</evidence>
<protein>
    <recommendedName>
        <fullName evidence="4">Lipoprotein</fullName>
    </recommendedName>
</protein>
<name>A0A5E7AUL1_PSEFL</name>
<evidence type="ECO:0000313" key="2">
    <source>
        <dbReference type="EMBL" id="VVN83088.1"/>
    </source>
</evidence>
<organism evidence="2 3">
    <name type="scientific">Pseudomonas fluorescens</name>
    <dbReference type="NCBI Taxonomy" id="294"/>
    <lineage>
        <taxon>Bacteria</taxon>
        <taxon>Pseudomonadati</taxon>
        <taxon>Pseudomonadota</taxon>
        <taxon>Gammaproteobacteria</taxon>
        <taxon>Pseudomonadales</taxon>
        <taxon>Pseudomonadaceae</taxon>
        <taxon>Pseudomonas</taxon>
    </lineage>
</organism>
<dbReference type="AlphaFoldDB" id="A0A5E7AUL1"/>
<reference evidence="2 3" key="1">
    <citation type="submission" date="2019-09" db="EMBL/GenBank/DDBJ databases">
        <authorList>
            <person name="Chandra G."/>
            <person name="Truman W A."/>
        </authorList>
    </citation>
    <scope>NUCLEOTIDE SEQUENCE [LARGE SCALE GENOMIC DNA]</scope>
    <source>
        <strain evidence="2">PS691</strain>
    </source>
</reference>
<evidence type="ECO:0000313" key="3">
    <source>
        <dbReference type="Proteomes" id="UP000337909"/>
    </source>
</evidence>
<sequence length="43" mass="4738">MNKRLSFIAATTAGCSHKHAQDIDAQLGSGEPYHRLEVKDDEP</sequence>
<gene>
    <name evidence="2" type="ORF">PS691_01253</name>
</gene>
<dbReference type="EMBL" id="CABVHQ010000008">
    <property type="protein sequence ID" value="VVN83088.1"/>
    <property type="molecule type" value="Genomic_DNA"/>
</dbReference>
<accession>A0A5E7AUL1</accession>
<evidence type="ECO:0000256" key="1">
    <source>
        <dbReference type="SAM" id="MobiDB-lite"/>
    </source>
</evidence>
<proteinExistence type="predicted"/>